<feature type="compositionally biased region" description="Polar residues" evidence="1">
    <location>
        <begin position="249"/>
        <end position="276"/>
    </location>
</feature>
<protein>
    <submittedName>
        <fullName evidence="2">Uncharacterized protein</fullName>
    </submittedName>
</protein>
<evidence type="ECO:0000256" key="1">
    <source>
        <dbReference type="SAM" id="MobiDB-lite"/>
    </source>
</evidence>
<dbReference type="GO" id="GO:0016020">
    <property type="term" value="C:membrane"/>
    <property type="evidence" value="ECO:0007669"/>
    <property type="project" value="InterPro"/>
</dbReference>
<dbReference type="GO" id="GO:0008360">
    <property type="term" value="P:regulation of cell shape"/>
    <property type="evidence" value="ECO:0007669"/>
    <property type="project" value="InterPro"/>
</dbReference>
<dbReference type="AlphaFoldDB" id="A0A3S2MKM2"/>
<sequence>MAHRILHDHEGDGRSVLGMLEVQVERDPKTGVTVVRSVTPVSAPGGAPKATPIFDDGRKSIHTVGGTPGQPTSEELRQVLSVADGFGMKVLLDEVAALPPEAQMKSLDVESSRVQVEKVLSMSAEAAPLQETHTRINTERKSHVEAKQKIEKEARNVGYEDNQTATVVIDNEIKLNSQNLEENPVTLLFLGYADDTEDVSQEDHEGMITVERVMITEDGEETLLGHQTSAASLQSASGQEVEQEGDTETPVQNLQSKTPRSKTLQSKTPQSKSLQMLQRMRAGRESNLLLKRRRRTLKESRRPVNVAPSCKGRD</sequence>
<evidence type="ECO:0000313" key="2">
    <source>
        <dbReference type="EMBL" id="RVE69059.1"/>
    </source>
</evidence>
<name>A0A3S2MKM2_ORYJA</name>
<feature type="region of interest" description="Disordered" evidence="1">
    <location>
        <begin position="39"/>
        <end position="72"/>
    </location>
</feature>
<gene>
    <name evidence="2" type="ORF">OJAV_G00074130</name>
</gene>
<dbReference type="OrthoDB" id="8962696at2759"/>
<proteinExistence type="predicted"/>
<feature type="region of interest" description="Disordered" evidence="1">
    <location>
        <begin position="232"/>
        <end position="314"/>
    </location>
</feature>
<organism evidence="2 3">
    <name type="scientific">Oryzias javanicus</name>
    <name type="common">Javanese ricefish</name>
    <name type="synonym">Aplocheilus javanicus</name>
    <dbReference type="NCBI Taxonomy" id="123683"/>
    <lineage>
        <taxon>Eukaryota</taxon>
        <taxon>Metazoa</taxon>
        <taxon>Chordata</taxon>
        <taxon>Craniata</taxon>
        <taxon>Vertebrata</taxon>
        <taxon>Euteleostomi</taxon>
        <taxon>Actinopterygii</taxon>
        <taxon>Neopterygii</taxon>
        <taxon>Teleostei</taxon>
        <taxon>Neoteleostei</taxon>
        <taxon>Acanthomorphata</taxon>
        <taxon>Ovalentaria</taxon>
        <taxon>Atherinomorphae</taxon>
        <taxon>Beloniformes</taxon>
        <taxon>Adrianichthyidae</taxon>
        <taxon>Oryziinae</taxon>
        <taxon>Oryzias</taxon>
    </lineage>
</organism>
<keyword evidence="3" id="KW-1185">Reference proteome</keyword>
<reference evidence="2 3" key="2">
    <citation type="submission" date="2019-01" db="EMBL/GenBank/DDBJ databases">
        <title>A chromosome length genome reference of the Java medaka (oryzias javanicus).</title>
        <authorList>
            <person name="Herpin A."/>
            <person name="Takehana Y."/>
            <person name="Naruse K."/>
            <person name="Ansai S."/>
            <person name="Kawaguchi M."/>
        </authorList>
    </citation>
    <scope>NUCLEOTIDE SEQUENCE [LARGE SCALE GENOMIC DNA]</scope>
    <source>
        <strain evidence="2">RS831</strain>
        <tissue evidence="2">Whole body</tissue>
    </source>
</reference>
<reference evidence="2 3" key="1">
    <citation type="submission" date="2018-11" db="EMBL/GenBank/DDBJ databases">
        <authorList>
            <person name="Lopez-Roques C."/>
            <person name="Donnadieu C."/>
            <person name="Bouchez O."/>
            <person name="Klopp C."/>
            <person name="Cabau C."/>
            <person name="Zahm M."/>
        </authorList>
    </citation>
    <scope>NUCLEOTIDE SEQUENCE [LARGE SCALE GENOMIC DNA]</scope>
    <source>
        <strain evidence="2">RS831</strain>
        <tissue evidence="2">Whole body</tissue>
    </source>
</reference>
<evidence type="ECO:0000313" key="3">
    <source>
        <dbReference type="Proteomes" id="UP000283210"/>
    </source>
</evidence>
<dbReference type="EMBL" id="CM012444">
    <property type="protein sequence ID" value="RVE69059.1"/>
    <property type="molecule type" value="Genomic_DNA"/>
</dbReference>
<accession>A0A3S2MKM2</accession>
<dbReference type="Proteomes" id="UP000283210">
    <property type="component" value="Chromosome 8"/>
</dbReference>